<feature type="transmembrane region" description="Helical" evidence="7">
    <location>
        <begin position="75"/>
        <end position="93"/>
    </location>
</feature>
<gene>
    <name evidence="9" type="ORF">EOD39_17743</name>
</gene>
<dbReference type="PANTHER" id="PTHR11984:SF46">
    <property type="entry name" value="GAP JUNCTION BETA-2 PROTEIN"/>
    <property type="match status" value="1"/>
</dbReference>
<dbReference type="GO" id="GO:1990349">
    <property type="term" value="P:gap junction-mediated intercellular transport"/>
    <property type="evidence" value="ECO:0007669"/>
    <property type="project" value="TreeGrafter"/>
</dbReference>
<keyword evidence="3 7" id="KW-0812">Transmembrane</keyword>
<feature type="transmembrane region" description="Helical" evidence="7">
    <location>
        <begin position="163"/>
        <end position="183"/>
    </location>
</feature>
<dbReference type="GO" id="GO:0007267">
    <property type="term" value="P:cell-cell signaling"/>
    <property type="evidence" value="ECO:0007669"/>
    <property type="project" value="TreeGrafter"/>
</dbReference>
<evidence type="ECO:0000256" key="3">
    <source>
        <dbReference type="ARBA" id="ARBA00022692"/>
    </source>
</evidence>
<dbReference type="Proteomes" id="UP000289886">
    <property type="component" value="Unassembled WGS sequence"/>
</dbReference>
<keyword evidence="6 7" id="KW-0472">Membrane</keyword>
<keyword evidence="2" id="KW-1003">Cell membrane</keyword>
<comment type="caution">
    <text evidence="9">The sequence shown here is derived from an EMBL/GenBank/DDBJ whole genome shotgun (WGS) entry which is preliminary data.</text>
</comment>
<evidence type="ECO:0000313" key="10">
    <source>
        <dbReference type="Proteomes" id="UP000289886"/>
    </source>
</evidence>
<dbReference type="PRINTS" id="PR00206">
    <property type="entry name" value="CONNEXIN"/>
</dbReference>
<evidence type="ECO:0000259" key="8">
    <source>
        <dbReference type="SMART" id="SM00037"/>
    </source>
</evidence>
<evidence type="ECO:0000313" key="9">
    <source>
        <dbReference type="EMBL" id="RXM94664.1"/>
    </source>
</evidence>
<dbReference type="GO" id="GO:0005243">
    <property type="term" value="F:gap junction channel activity"/>
    <property type="evidence" value="ECO:0007669"/>
    <property type="project" value="TreeGrafter"/>
</dbReference>
<name>A0A444V2Q2_ACIRT</name>
<dbReference type="SMART" id="SM00037">
    <property type="entry name" value="CNX"/>
    <property type="match status" value="1"/>
</dbReference>
<dbReference type="EMBL" id="SCEB01003118">
    <property type="protein sequence ID" value="RXM94664.1"/>
    <property type="molecule type" value="Genomic_DNA"/>
</dbReference>
<evidence type="ECO:0000256" key="4">
    <source>
        <dbReference type="ARBA" id="ARBA00022740"/>
    </source>
</evidence>
<dbReference type="InterPro" id="IPR038359">
    <property type="entry name" value="Connexin_N_sf"/>
</dbReference>
<evidence type="ECO:0000256" key="2">
    <source>
        <dbReference type="ARBA" id="ARBA00022475"/>
    </source>
</evidence>
<reference evidence="9 10" key="1">
    <citation type="submission" date="2019-01" db="EMBL/GenBank/DDBJ databases">
        <title>Draft Genome and Complete Hox-Cluster Characterization of the Sterlet Sturgeon (Acipenser ruthenus).</title>
        <authorList>
            <person name="Wei Q."/>
        </authorList>
    </citation>
    <scope>NUCLEOTIDE SEQUENCE [LARGE SCALE GENOMIC DNA]</scope>
    <source>
        <strain evidence="9">WHYD16114868_AA</strain>
        <tissue evidence="9">Blood</tissue>
    </source>
</reference>
<feature type="domain" description="Connexin N-terminal" evidence="8">
    <location>
        <begin position="43"/>
        <end position="76"/>
    </location>
</feature>
<dbReference type="Pfam" id="PF00029">
    <property type="entry name" value="Connexin"/>
    <property type="match status" value="1"/>
</dbReference>
<protein>
    <submittedName>
        <fullName evidence="9">Gap junction beta-4 protein</fullName>
    </submittedName>
</protein>
<dbReference type="PANTHER" id="PTHR11984">
    <property type="entry name" value="CONNEXIN"/>
    <property type="match status" value="1"/>
</dbReference>
<feature type="transmembrane region" description="Helical" evidence="7">
    <location>
        <begin position="114"/>
        <end position="132"/>
    </location>
</feature>
<dbReference type="InterPro" id="IPR013092">
    <property type="entry name" value="Connexin_N"/>
</dbReference>
<dbReference type="InterPro" id="IPR000500">
    <property type="entry name" value="Connexin"/>
</dbReference>
<evidence type="ECO:0000256" key="1">
    <source>
        <dbReference type="ARBA" id="ARBA00004651"/>
    </source>
</evidence>
<keyword evidence="5 7" id="KW-1133">Transmembrane helix</keyword>
<evidence type="ECO:0000256" key="6">
    <source>
        <dbReference type="ARBA" id="ARBA00023136"/>
    </source>
</evidence>
<evidence type="ECO:0000256" key="5">
    <source>
        <dbReference type="ARBA" id="ARBA00022989"/>
    </source>
</evidence>
<dbReference type="GO" id="GO:0005922">
    <property type="term" value="C:connexin complex"/>
    <property type="evidence" value="ECO:0007669"/>
    <property type="project" value="InterPro"/>
</dbReference>
<dbReference type="GO" id="GO:0007605">
    <property type="term" value="P:sensory perception of sound"/>
    <property type="evidence" value="ECO:0007669"/>
    <property type="project" value="UniProtKB-KW"/>
</dbReference>
<comment type="subcellular location">
    <subcellularLocation>
        <location evidence="1">Cell membrane</location>
        <topology evidence="1">Multi-pass membrane protein</topology>
    </subcellularLocation>
</comment>
<evidence type="ECO:0000256" key="7">
    <source>
        <dbReference type="SAM" id="Phobius"/>
    </source>
</evidence>
<accession>A0A444V2Q2</accession>
<proteinExistence type="predicted"/>
<dbReference type="Gene3D" id="1.20.1440.80">
    <property type="entry name" value="Gap junction channel protein cysteine-rich domain"/>
    <property type="match status" value="2"/>
</dbReference>
<keyword evidence="4" id="KW-1009">Hearing</keyword>
<dbReference type="AlphaFoldDB" id="A0A444V2Q2"/>
<keyword evidence="10" id="KW-1185">Reference proteome</keyword>
<organism evidence="9 10">
    <name type="scientific">Acipenser ruthenus</name>
    <name type="common">Sterlet sturgeon</name>
    <dbReference type="NCBI Taxonomy" id="7906"/>
    <lineage>
        <taxon>Eukaryota</taxon>
        <taxon>Metazoa</taxon>
        <taxon>Chordata</taxon>
        <taxon>Craniata</taxon>
        <taxon>Vertebrata</taxon>
        <taxon>Euteleostomi</taxon>
        <taxon>Actinopterygii</taxon>
        <taxon>Chondrostei</taxon>
        <taxon>Acipenseriformes</taxon>
        <taxon>Acipenseridae</taxon>
        <taxon>Acipenser</taxon>
    </lineage>
</organism>
<sequence>MLHTERITMLLSGTSQLSSSQSRVCLSTATLLRLLTLVLGGETAWRDEERGFLCNTSVVGCQAACFDQHSPIAPFNLYCLQLIFLFTLSLAGARLHQPGPQYLQARPHMHFLSLLGKAIIEGLFLLIAYQLYSTRPSETTCSTSPCQGLVTCKVFGATVRDALSLLVCSCSAVSLLVCVFEAYRSLTYFSEKLVGKGATIP</sequence>